<dbReference type="Pfam" id="PF03957">
    <property type="entry name" value="Jun"/>
    <property type="match status" value="1"/>
</dbReference>
<name>A0A7R9QUF0_9ACAR</name>
<evidence type="ECO:0000259" key="5">
    <source>
        <dbReference type="Pfam" id="PF03957"/>
    </source>
</evidence>
<keyword evidence="3" id="KW-0804">Transcription</keyword>
<evidence type="ECO:0000256" key="3">
    <source>
        <dbReference type="ARBA" id="ARBA00023163"/>
    </source>
</evidence>
<feature type="compositionally biased region" description="Basic residues" evidence="4">
    <location>
        <begin position="182"/>
        <end position="197"/>
    </location>
</feature>
<dbReference type="EMBL" id="CAJPVJ010012676">
    <property type="protein sequence ID" value="CAG2174450.1"/>
    <property type="molecule type" value="Genomic_DNA"/>
</dbReference>
<reference evidence="6" key="1">
    <citation type="submission" date="2020-11" db="EMBL/GenBank/DDBJ databases">
        <authorList>
            <person name="Tran Van P."/>
        </authorList>
    </citation>
    <scope>NUCLEOTIDE SEQUENCE</scope>
</reference>
<evidence type="ECO:0000256" key="4">
    <source>
        <dbReference type="SAM" id="MobiDB-lite"/>
    </source>
</evidence>
<feature type="region of interest" description="Disordered" evidence="4">
    <location>
        <begin position="163"/>
        <end position="256"/>
    </location>
</feature>
<dbReference type="InterPro" id="IPR050946">
    <property type="entry name" value="AP-1_TF_bZIP"/>
</dbReference>
<evidence type="ECO:0000313" key="6">
    <source>
        <dbReference type="EMBL" id="CAD7657264.1"/>
    </source>
</evidence>
<dbReference type="GO" id="GO:0000981">
    <property type="term" value="F:DNA-binding transcription factor activity, RNA polymerase II-specific"/>
    <property type="evidence" value="ECO:0007669"/>
    <property type="project" value="TreeGrafter"/>
</dbReference>
<gene>
    <name evidence="6" type="ORF">ONB1V03_LOCUS13894</name>
</gene>
<dbReference type="PANTHER" id="PTHR11462:SF35">
    <property type="entry name" value="TRANSCRIPTION FACTOR JRA"/>
    <property type="match status" value="1"/>
</dbReference>
<dbReference type="EMBL" id="OC927501">
    <property type="protein sequence ID" value="CAD7657264.1"/>
    <property type="molecule type" value="Genomic_DNA"/>
</dbReference>
<dbReference type="Proteomes" id="UP000728032">
    <property type="component" value="Unassembled WGS sequence"/>
</dbReference>
<dbReference type="GO" id="GO:0051726">
    <property type="term" value="P:regulation of cell cycle"/>
    <property type="evidence" value="ECO:0007669"/>
    <property type="project" value="TreeGrafter"/>
</dbReference>
<feature type="compositionally biased region" description="Low complexity" evidence="4">
    <location>
        <begin position="198"/>
        <end position="256"/>
    </location>
</feature>
<dbReference type="GO" id="GO:0042127">
    <property type="term" value="P:regulation of cell population proliferation"/>
    <property type="evidence" value="ECO:0007669"/>
    <property type="project" value="TreeGrafter"/>
</dbReference>
<feature type="compositionally biased region" description="Polar residues" evidence="4">
    <location>
        <begin position="163"/>
        <end position="178"/>
    </location>
</feature>
<dbReference type="OrthoDB" id="2187714at2759"/>
<evidence type="ECO:0000313" key="7">
    <source>
        <dbReference type="Proteomes" id="UP000728032"/>
    </source>
</evidence>
<sequence>MDERGTGDSGEIRDWEIVRIHGIYSDKQMSHHSVVYPKALVLRLLARRILALLTMDTFYEENQENNIKMLKNKMTLDFNSPTSHSKKSKLMKTCILESPDLKMCKLGSPELERMIIQHNGMVTTTPTPSAGLSYLMKQEQEVTEEQEQYARGFVEALNQLHRTNGHNNNQTIPTTNGGQQHLHPHHQQQQQHPHHPQQQHPNPQLMNNSQLNTINNHSNNNNLSNNQNTSHLNSNQNLMNSSNSNNNSHSSDSSQDLTIADTTAANNTGAARRNSYHMLVPPPPQQVVVTTASAPVVTSCYDSNNNQTMNGGMGANGGGVKFAVPHMPSHDQQSHQQPQQQQQYVQVSTGSMTSGAHVLINNSVNTTTANTTSASILPPYSQAVSSN</sequence>
<protein>
    <recommendedName>
        <fullName evidence="5">Jun-like transcription factor domain-containing protein</fullName>
    </recommendedName>
</protein>
<evidence type="ECO:0000256" key="2">
    <source>
        <dbReference type="ARBA" id="ARBA00023125"/>
    </source>
</evidence>
<feature type="non-terminal residue" evidence="6">
    <location>
        <position position="1"/>
    </location>
</feature>
<accession>A0A7R9QUF0</accession>
<organism evidence="6">
    <name type="scientific">Oppiella nova</name>
    <dbReference type="NCBI Taxonomy" id="334625"/>
    <lineage>
        <taxon>Eukaryota</taxon>
        <taxon>Metazoa</taxon>
        <taxon>Ecdysozoa</taxon>
        <taxon>Arthropoda</taxon>
        <taxon>Chelicerata</taxon>
        <taxon>Arachnida</taxon>
        <taxon>Acari</taxon>
        <taxon>Acariformes</taxon>
        <taxon>Sarcoptiformes</taxon>
        <taxon>Oribatida</taxon>
        <taxon>Brachypylina</taxon>
        <taxon>Oppioidea</taxon>
        <taxon>Oppiidae</taxon>
        <taxon>Oppiella</taxon>
    </lineage>
</organism>
<dbReference type="GO" id="GO:0005667">
    <property type="term" value="C:transcription regulator complex"/>
    <property type="evidence" value="ECO:0007669"/>
    <property type="project" value="TreeGrafter"/>
</dbReference>
<keyword evidence="1" id="KW-0805">Transcription regulation</keyword>
<dbReference type="GO" id="GO:0000978">
    <property type="term" value="F:RNA polymerase II cis-regulatory region sequence-specific DNA binding"/>
    <property type="evidence" value="ECO:0007669"/>
    <property type="project" value="TreeGrafter"/>
</dbReference>
<dbReference type="PANTHER" id="PTHR11462">
    <property type="entry name" value="JUN TRANSCRIPTION FACTOR-RELATED"/>
    <property type="match status" value="1"/>
</dbReference>
<feature type="domain" description="Jun-like transcription factor" evidence="5">
    <location>
        <begin position="65"/>
        <end position="230"/>
    </location>
</feature>
<keyword evidence="7" id="KW-1185">Reference proteome</keyword>
<proteinExistence type="predicted"/>
<dbReference type="AlphaFoldDB" id="A0A7R9QUF0"/>
<keyword evidence="2" id="KW-0238">DNA-binding</keyword>
<evidence type="ECO:0000256" key="1">
    <source>
        <dbReference type="ARBA" id="ARBA00023015"/>
    </source>
</evidence>
<dbReference type="InterPro" id="IPR005643">
    <property type="entry name" value="JNK"/>
</dbReference>